<gene>
    <name evidence="2" type="ORF">C435_16585</name>
</gene>
<dbReference type="Proteomes" id="UP000011687">
    <property type="component" value="Unassembled WGS sequence"/>
</dbReference>
<dbReference type="PATRIC" id="fig|662475.6.peg.3238"/>
<dbReference type="AlphaFoldDB" id="M0K033"/>
<organism evidence="2 3">
    <name type="scientific">Haloarcula marismortui ATCC 33799</name>
    <dbReference type="NCBI Taxonomy" id="662475"/>
    <lineage>
        <taxon>Archaea</taxon>
        <taxon>Methanobacteriati</taxon>
        <taxon>Methanobacteriota</taxon>
        <taxon>Stenosarchaea group</taxon>
        <taxon>Halobacteria</taxon>
        <taxon>Halobacteriales</taxon>
        <taxon>Haloarculaceae</taxon>
        <taxon>Haloarcula</taxon>
    </lineage>
</organism>
<dbReference type="EMBL" id="AOLS01000092">
    <property type="protein sequence ID" value="EMA13225.1"/>
    <property type="molecule type" value="Genomic_DNA"/>
</dbReference>
<comment type="caution">
    <text evidence="2">The sequence shown here is derived from an EMBL/GenBank/DDBJ whole genome shotgun (WGS) entry which is preliminary data.</text>
</comment>
<accession>M0K033</accession>
<evidence type="ECO:0000256" key="1">
    <source>
        <dbReference type="SAM" id="MobiDB-lite"/>
    </source>
</evidence>
<feature type="region of interest" description="Disordered" evidence="1">
    <location>
        <begin position="40"/>
        <end position="61"/>
    </location>
</feature>
<evidence type="ECO:0000313" key="2">
    <source>
        <dbReference type="EMBL" id="EMA13225.1"/>
    </source>
</evidence>
<keyword evidence="3" id="KW-1185">Reference proteome</keyword>
<evidence type="ECO:0000313" key="3">
    <source>
        <dbReference type="Proteomes" id="UP000011687"/>
    </source>
</evidence>
<protein>
    <submittedName>
        <fullName evidence="2">Uncharacterized protein</fullName>
    </submittedName>
</protein>
<proteinExistence type="predicted"/>
<name>M0K033_9EURY</name>
<reference evidence="2 3" key="1">
    <citation type="journal article" date="2014" name="PLoS Genet.">
        <title>Phylogenetically driven sequencing of extremely halophilic archaea reveals strategies for static and dynamic osmo-response.</title>
        <authorList>
            <person name="Becker E.A."/>
            <person name="Seitzer P.M."/>
            <person name="Tritt A."/>
            <person name="Larsen D."/>
            <person name="Krusor M."/>
            <person name="Yao A.I."/>
            <person name="Wu D."/>
            <person name="Madern D."/>
            <person name="Eisen J.A."/>
            <person name="Darling A.E."/>
            <person name="Facciotti M.T."/>
        </authorList>
    </citation>
    <scope>NUCLEOTIDE SEQUENCE [LARGE SCALE GENOMIC DNA]</scope>
    <source>
        <strain evidence="2 3">ATCC 33799</strain>
    </source>
</reference>
<sequence>MTVRVAIVKVRNDSLDFFGVVLVGVLGATVCPECPVDGRRAVGPPESRIDPSGGKAIEGAE</sequence>